<accession>A0A1A3NR16</accession>
<dbReference type="OrthoDB" id="9762169at2"/>
<keyword evidence="8 19" id="KW-0812">Transmembrane</keyword>
<dbReference type="PANTHER" id="PTHR43289">
    <property type="entry name" value="MITOGEN-ACTIVATED PROTEIN KINASE KINASE KINASE 20-RELATED"/>
    <property type="match status" value="1"/>
</dbReference>
<dbReference type="GO" id="GO:0005886">
    <property type="term" value="C:plasma membrane"/>
    <property type="evidence" value="ECO:0007669"/>
    <property type="project" value="UniProtKB-SubCell"/>
</dbReference>
<dbReference type="PROSITE" id="PS00108">
    <property type="entry name" value="PROTEIN_KINASE_ST"/>
    <property type="match status" value="1"/>
</dbReference>
<feature type="domain" description="PASTA" evidence="21">
    <location>
        <begin position="356"/>
        <end position="422"/>
    </location>
</feature>
<proteinExistence type="predicted"/>
<dbReference type="NCBIfam" id="NF033483">
    <property type="entry name" value="PknB_PASTA_kin"/>
    <property type="match status" value="1"/>
</dbReference>
<evidence type="ECO:0000313" key="22">
    <source>
        <dbReference type="EMBL" id="OBK23810.1"/>
    </source>
</evidence>
<evidence type="ECO:0000256" key="8">
    <source>
        <dbReference type="ARBA" id="ARBA00022692"/>
    </source>
</evidence>
<evidence type="ECO:0000256" key="17">
    <source>
        <dbReference type="PROSITE-ProRule" id="PRU10141"/>
    </source>
</evidence>
<dbReference type="Gene3D" id="1.10.510.10">
    <property type="entry name" value="Transferase(Phosphotransferase) domain 1"/>
    <property type="match status" value="1"/>
</dbReference>
<dbReference type="SMART" id="SM00740">
    <property type="entry name" value="PASTA"/>
    <property type="match status" value="4"/>
</dbReference>
<keyword evidence="12 17" id="KW-0067">ATP-binding</keyword>
<keyword evidence="10 17" id="KW-0547">Nucleotide-binding</keyword>
<evidence type="ECO:0000256" key="2">
    <source>
        <dbReference type="ARBA" id="ARBA00012513"/>
    </source>
</evidence>
<evidence type="ECO:0000256" key="19">
    <source>
        <dbReference type="SAM" id="Phobius"/>
    </source>
</evidence>
<evidence type="ECO:0000313" key="23">
    <source>
        <dbReference type="Proteomes" id="UP000093928"/>
    </source>
</evidence>
<keyword evidence="7" id="KW-0808">Transferase</keyword>
<dbReference type="SUPFAM" id="SSF56112">
    <property type="entry name" value="Protein kinase-like (PK-like)"/>
    <property type="match status" value="1"/>
</dbReference>
<evidence type="ECO:0000256" key="16">
    <source>
        <dbReference type="ARBA" id="ARBA00048679"/>
    </source>
</evidence>
<gene>
    <name evidence="22" type="ORF">A5634_05095</name>
</gene>
<evidence type="ECO:0000256" key="6">
    <source>
        <dbReference type="ARBA" id="ARBA00022553"/>
    </source>
</evidence>
<evidence type="ECO:0000256" key="9">
    <source>
        <dbReference type="ARBA" id="ARBA00022737"/>
    </source>
</evidence>
<dbReference type="FunFam" id="1.10.510.10:FF:000021">
    <property type="entry name" value="Serine/threonine protein kinase"/>
    <property type="match status" value="1"/>
</dbReference>
<evidence type="ECO:0000256" key="11">
    <source>
        <dbReference type="ARBA" id="ARBA00022777"/>
    </source>
</evidence>
<evidence type="ECO:0000256" key="15">
    <source>
        <dbReference type="ARBA" id="ARBA00047899"/>
    </source>
</evidence>
<dbReference type="Proteomes" id="UP000093928">
    <property type="component" value="Unassembled WGS sequence"/>
</dbReference>
<evidence type="ECO:0000256" key="18">
    <source>
        <dbReference type="SAM" id="MobiDB-lite"/>
    </source>
</evidence>
<dbReference type="EMBL" id="LZLS01000169">
    <property type="protein sequence ID" value="OBK23810.1"/>
    <property type="molecule type" value="Genomic_DNA"/>
</dbReference>
<dbReference type="InterPro" id="IPR000719">
    <property type="entry name" value="Prot_kinase_dom"/>
</dbReference>
<feature type="region of interest" description="Disordered" evidence="18">
    <location>
        <begin position="298"/>
        <end position="326"/>
    </location>
</feature>
<dbReference type="Pfam" id="PF03793">
    <property type="entry name" value="PASTA"/>
    <property type="match status" value="4"/>
</dbReference>
<comment type="subcellular location">
    <subcellularLocation>
        <location evidence="1">Cell membrane</location>
        <topology evidence="1">Single-pass membrane protein</topology>
    </subcellularLocation>
</comment>
<dbReference type="RefSeq" id="WP_065145477.1">
    <property type="nucleotide sequence ID" value="NZ_LZLS01000169.1"/>
</dbReference>
<dbReference type="CDD" id="cd06577">
    <property type="entry name" value="PASTA_pknB"/>
    <property type="match status" value="4"/>
</dbReference>
<feature type="domain" description="PASTA" evidence="21">
    <location>
        <begin position="558"/>
        <end position="626"/>
    </location>
</feature>
<comment type="caution">
    <text evidence="22">The sequence shown here is derived from an EMBL/GenBank/DDBJ whole genome shotgun (WGS) entry which is preliminary data.</text>
</comment>
<name>A0A1A3NR16_MYCAS</name>
<evidence type="ECO:0000256" key="5">
    <source>
        <dbReference type="ARBA" id="ARBA00022527"/>
    </source>
</evidence>
<dbReference type="PROSITE" id="PS51178">
    <property type="entry name" value="PASTA"/>
    <property type="match status" value="4"/>
</dbReference>
<evidence type="ECO:0000256" key="13">
    <source>
        <dbReference type="ARBA" id="ARBA00022989"/>
    </source>
</evidence>
<dbReference type="InterPro" id="IPR008271">
    <property type="entry name" value="Ser/Thr_kinase_AS"/>
</dbReference>
<feature type="transmembrane region" description="Helical" evidence="19">
    <location>
        <begin position="332"/>
        <end position="353"/>
    </location>
</feature>
<keyword evidence="5 22" id="KW-0723">Serine/threonine-protein kinase</keyword>
<dbReference type="InterPro" id="IPR017441">
    <property type="entry name" value="Protein_kinase_ATP_BS"/>
</dbReference>
<keyword evidence="11 22" id="KW-0418">Kinase</keyword>
<dbReference type="Gene3D" id="3.30.10.20">
    <property type="match status" value="4"/>
</dbReference>
<evidence type="ECO:0000256" key="4">
    <source>
        <dbReference type="ARBA" id="ARBA00022475"/>
    </source>
</evidence>
<feature type="region of interest" description="Disordered" evidence="18">
    <location>
        <begin position="382"/>
        <end position="411"/>
    </location>
</feature>
<keyword evidence="13 19" id="KW-1133">Transmembrane helix</keyword>
<dbReference type="GO" id="GO:0045717">
    <property type="term" value="P:negative regulation of fatty acid biosynthetic process"/>
    <property type="evidence" value="ECO:0007669"/>
    <property type="project" value="UniProtKB-ARBA"/>
</dbReference>
<feature type="domain" description="Protein kinase" evidence="20">
    <location>
        <begin position="11"/>
        <end position="274"/>
    </location>
</feature>
<keyword evidence="6" id="KW-0597">Phosphoprotein</keyword>
<reference evidence="22 23" key="1">
    <citation type="submission" date="2016-06" db="EMBL/GenBank/DDBJ databases">
        <authorList>
            <person name="Kjaerup R.B."/>
            <person name="Dalgaard T.S."/>
            <person name="Juul-Madsen H.R."/>
        </authorList>
    </citation>
    <scope>NUCLEOTIDE SEQUENCE [LARGE SCALE GENOMIC DNA]</scope>
    <source>
        <strain evidence="22 23">1165133.8</strain>
    </source>
</reference>
<sequence>MTTPRHLSDRYELGDILGFGGMSEVHLARDLRLHRDVAVKVLRADLARDPSFYLRFRREAQNAAALNHPAIVAVYDTGEAETPAGPLPYIVMEYVDGVTLRDIVHTEGPMTPKRAIEVIADACQALNFSHQNGIIHRDVKPANIMISSTNAVKVMDFGIARAIADSGNSVTQTAAVIGTAQYLSPEQARGDAVDARSDVYSLGCVLYEMLTGEPPFTGDSPVSVAYQHVREDPTPPSERHEGISADLDAVVLKALAKNPENRYQTAAEMRADLVRVHNGEAPEAPKVLTGAERKAFMSSTGAGLSGPRTDPLPRQNFDDSDSDRGAGSVGRWVAAVAVLAVLTIVVTIAINTFGGSTRSVQVPDVRGQSSADAIVALQNKGFKTRTQQKPDSQIPPDHVISTDPGANSSVGAGDEITINVSTGPEQREVPDVSALTYSEAVKKLTAAGFNKFKQSNSPSSPELAGKVVGTNPPANQTSAITNVITIIIGSGPETKQIPDVAGQTVDLAQKNLTVYGFTKFSQSSVDSPRPAGDVISTNPPAGTTVPVDSVIELQVSKGNQFVMPDVTGMFWTDAEPRLRALGWTGALDKGPDVDAGGAQHNKIVYQSPSAGAGVNRDGVITLKFGQ</sequence>
<evidence type="ECO:0000256" key="12">
    <source>
        <dbReference type="ARBA" id="ARBA00022840"/>
    </source>
</evidence>
<keyword evidence="9" id="KW-0677">Repeat</keyword>
<dbReference type="GO" id="GO:0004674">
    <property type="term" value="F:protein serine/threonine kinase activity"/>
    <property type="evidence" value="ECO:0007669"/>
    <property type="project" value="UniProtKB-KW"/>
</dbReference>
<dbReference type="EC" id="2.7.11.1" evidence="2"/>
<dbReference type="SMART" id="SM00220">
    <property type="entry name" value="S_TKc"/>
    <property type="match status" value="1"/>
</dbReference>
<dbReference type="PROSITE" id="PS00107">
    <property type="entry name" value="PROTEIN_KINASE_ATP"/>
    <property type="match status" value="1"/>
</dbReference>
<evidence type="ECO:0000256" key="14">
    <source>
        <dbReference type="ARBA" id="ARBA00023136"/>
    </source>
</evidence>
<dbReference type="CDD" id="cd14014">
    <property type="entry name" value="STKc_PknB_like"/>
    <property type="match status" value="1"/>
</dbReference>
<protein>
    <recommendedName>
        <fullName evidence="3">Serine/threonine-protein kinase PknB</fullName>
        <ecNumber evidence="2">2.7.11.1</ecNumber>
    </recommendedName>
</protein>
<evidence type="ECO:0000259" key="21">
    <source>
        <dbReference type="PROSITE" id="PS51178"/>
    </source>
</evidence>
<dbReference type="InterPro" id="IPR011009">
    <property type="entry name" value="Kinase-like_dom_sf"/>
</dbReference>
<feature type="domain" description="PASTA" evidence="21">
    <location>
        <begin position="423"/>
        <end position="490"/>
    </location>
</feature>
<feature type="domain" description="PASTA" evidence="21">
    <location>
        <begin position="491"/>
        <end position="557"/>
    </location>
</feature>
<dbReference type="FunFam" id="3.30.200.20:FF:000035">
    <property type="entry name" value="Serine/threonine protein kinase Stk1"/>
    <property type="match status" value="1"/>
</dbReference>
<dbReference type="PANTHER" id="PTHR43289:SF6">
    <property type="entry name" value="SERINE_THREONINE-PROTEIN KINASE NEKL-3"/>
    <property type="match status" value="1"/>
</dbReference>
<dbReference type="Gene3D" id="3.30.200.20">
    <property type="entry name" value="Phosphorylase Kinase, domain 1"/>
    <property type="match status" value="1"/>
</dbReference>
<evidence type="ECO:0000256" key="10">
    <source>
        <dbReference type="ARBA" id="ARBA00022741"/>
    </source>
</evidence>
<evidence type="ECO:0000256" key="7">
    <source>
        <dbReference type="ARBA" id="ARBA00022679"/>
    </source>
</evidence>
<keyword evidence="14 19" id="KW-0472">Membrane</keyword>
<comment type="catalytic activity">
    <reaction evidence="16">
        <text>L-seryl-[protein] + ATP = O-phospho-L-seryl-[protein] + ADP + H(+)</text>
        <dbReference type="Rhea" id="RHEA:17989"/>
        <dbReference type="Rhea" id="RHEA-COMP:9863"/>
        <dbReference type="Rhea" id="RHEA-COMP:11604"/>
        <dbReference type="ChEBI" id="CHEBI:15378"/>
        <dbReference type="ChEBI" id="CHEBI:29999"/>
        <dbReference type="ChEBI" id="CHEBI:30616"/>
        <dbReference type="ChEBI" id="CHEBI:83421"/>
        <dbReference type="ChEBI" id="CHEBI:456216"/>
        <dbReference type="EC" id="2.7.11.1"/>
    </reaction>
</comment>
<dbReference type="InterPro" id="IPR005543">
    <property type="entry name" value="PASTA_dom"/>
</dbReference>
<dbReference type="AlphaFoldDB" id="A0A1A3NR16"/>
<dbReference type="Pfam" id="PF00069">
    <property type="entry name" value="Pkinase"/>
    <property type="match status" value="1"/>
</dbReference>
<evidence type="ECO:0000259" key="20">
    <source>
        <dbReference type="PROSITE" id="PS50011"/>
    </source>
</evidence>
<feature type="binding site" evidence="17">
    <location>
        <position position="40"/>
    </location>
    <ligand>
        <name>ATP</name>
        <dbReference type="ChEBI" id="CHEBI:30616"/>
    </ligand>
</feature>
<evidence type="ECO:0000256" key="1">
    <source>
        <dbReference type="ARBA" id="ARBA00004162"/>
    </source>
</evidence>
<evidence type="ECO:0000256" key="3">
    <source>
        <dbReference type="ARBA" id="ARBA00014672"/>
    </source>
</evidence>
<organism evidence="22 23">
    <name type="scientific">Mycobacterium asiaticum</name>
    <dbReference type="NCBI Taxonomy" id="1790"/>
    <lineage>
        <taxon>Bacteria</taxon>
        <taxon>Bacillati</taxon>
        <taxon>Actinomycetota</taxon>
        <taxon>Actinomycetes</taxon>
        <taxon>Mycobacteriales</taxon>
        <taxon>Mycobacteriaceae</taxon>
        <taxon>Mycobacterium</taxon>
    </lineage>
</organism>
<keyword evidence="4" id="KW-1003">Cell membrane</keyword>
<dbReference type="GO" id="GO:0005524">
    <property type="term" value="F:ATP binding"/>
    <property type="evidence" value="ECO:0007669"/>
    <property type="project" value="UniProtKB-UniRule"/>
</dbReference>
<dbReference type="PROSITE" id="PS50011">
    <property type="entry name" value="PROTEIN_KINASE_DOM"/>
    <property type="match status" value="1"/>
</dbReference>
<comment type="catalytic activity">
    <reaction evidence="15">
        <text>L-threonyl-[protein] + ATP = O-phospho-L-threonyl-[protein] + ADP + H(+)</text>
        <dbReference type="Rhea" id="RHEA:46608"/>
        <dbReference type="Rhea" id="RHEA-COMP:11060"/>
        <dbReference type="Rhea" id="RHEA-COMP:11605"/>
        <dbReference type="ChEBI" id="CHEBI:15378"/>
        <dbReference type="ChEBI" id="CHEBI:30013"/>
        <dbReference type="ChEBI" id="CHEBI:30616"/>
        <dbReference type="ChEBI" id="CHEBI:61977"/>
        <dbReference type="ChEBI" id="CHEBI:456216"/>
        <dbReference type="EC" id="2.7.11.1"/>
    </reaction>
</comment>